<evidence type="ECO:0000259" key="10">
    <source>
        <dbReference type="PROSITE" id="PS50014"/>
    </source>
</evidence>
<dbReference type="Gene3D" id="1.20.920.10">
    <property type="entry name" value="Bromodomain-like"/>
    <property type="match status" value="3"/>
</dbReference>
<dbReference type="InterPro" id="IPR018359">
    <property type="entry name" value="Bromodomain_CS"/>
</dbReference>
<dbReference type="InterPro" id="IPR001487">
    <property type="entry name" value="Bromodomain"/>
</dbReference>
<name>J9B6U3_WUCBA</name>
<gene>
    <name evidence="11" type="ORF">WUBG_06330</name>
</gene>
<dbReference type="GO" id="GO:0003682">
    <property type="term" value="F:chromatin binding"/>
    <property type="evidence" value="ECO:0007669"/>
    <property type="project" value="TreeGrafter"/>
</dbReference>
<evidence type="ECO:0000256" key="8">
    <source>
        <dbReference type="PROSITE-ProRule" id="PRU00035"/>
    </source>
</evidence>
<dbReference type="GO" id="GO:0006338">
    <property type="term" value="P:chromatin remodeling"/>
    <property type="evidence" value="ECO:0007669"/>
    <property type="project" value="InterPro"/>
</dbReference>
<dbReference type="PANTHER" id="PTHR16062">
    <property type="entry name" value="SWI/SNF-RELATED"/>
    <property type="match status" value="1"/>
</dbReference>
<evidence type="ECO:0000256" key="2">
    <source>
        <dbReference type="ARBA" id="ARBA00022737"/>
    </source>
</evidence>
<evidence type="ECO:0000313" key="11">
    <source>
        <dbReference type="EMBL" id="EJW82760.1"/>
    </source>
</evidence>
<accession>J9B6U3</accession>
<comment type="subcellular location">
    <subcellularLocation>
        <location evidence="1">Nucleus</location>
    </subcellularLocation>
</comment>
<feature type="domain" description="Bromo" evidence="10">
    <location>
        <begin position="520"/>
        <end position="590"/>
    </location>
</feature>
<evidence type="ECO:0000256" key="1">
    <source>
        <dbReference type="ARBA" id="ARBA00004123"/>
    </source>
</evidence>
<dbReference type="AlphaFoldDB" id="J9B6U3"/>
<evidence type="ECO:0000256" key="9">
    <source>
        <dbReference type="SAM" id="MobiDB-lite"/>
    </source>
</evidence>
<evidence type="ECO:0000256" key="6">
    <source>
        <dbReference type="ARBA" id="ARBA00023163"/>
    </source>
</evidence>
<feature type="domain" description="Bromo" evidence="10">
    <location>
        <begin position="364"/>
        <end position="434"/>
    </location>
</feature>
<comment type="caution">
    <text evidence="11">The sequence shown here is derived from an EMBL/GenBank/DDBJ whole genome shotgun (WGS) entry which is preliminary data.</text>
</comment>
<keyword evidence="5 8" id="KW-0103">Bromodomain</keyword>
<feature type="domain" description="Bromo" evidence="10">
    <location>
        <begin position="233"/>
        <end position="303"/>
    </location>
</feature>
<dbReference type="SMART" id="SM00297">
    <property type="entry name" value="BROMO"/>
    <property type="match status" value="3"/>
</dbReference>
<keyword evidence="4" id="KW-0805">Transcription regulation</keyword>
<sequence>MTAQEFSNVCVHEFARILTALTTTVVVVPLPDLQHACTSRHMHVHSTCNYQCSVRVPIHTNIYHIHMHTPTRTRLQCICIGLSIAFGTTHRLLAHTHTPTHTQGARTAVEFELPPNSRDARHVFALGAVRRVPKVKAMRQHLNGKVGFMRASELANQRMLAEPFNFVSLPHVRKGTKNTTMSGVKRKACVREEISPVIPRKHGRRSRNVREELDDLRQCAELVDALRSYRTADNRILCESFIRAPSRRTDPKYFDVVTHPIDLTRIQQKIKTEEYSTVEDLSADVRLLVNNNKTYYKEGSQEYKDACELWELFESHRKEMLGNTSVAKMEEHQRNKTVEARRGVVSVDLLEEIIVCTLELTDETGRLLSPPFRVLLSQEEFPTYYDRIKKPIDLKQITIKIRSGEYRTWQQFDADFRLMCKNAKAFNELGSVISKDASMLLKNYMKRKAELCNSKHKPLTIKRISANKQVLDELLTQNATVNSSEEYSEDSEEDEDSEHSSEPKWVLYWTIRNEPNPADPETNLADPFLELPSKSWYPDYFDEISDPMSLFMINKKLKRDEYRTLEELLKDIVLVFENAKTYNVEGSDIYEAAAKLERLARSKTRALQKVRLFYPYHQ</sequence>
<proteinExistence type="predicted"/>
<keyword evidence="2" id="KW-0677">Repeat</keyword>
<keyword evidence="7" id="KW-0539">Nucleus</keyword>
<keyword evidence="6" id="KW-0804">Transcription</keyword>
<dbReference type="SUPFAM" id="SSF47370">
    <property type="entry name" value="Bromodomain"/>
    <property type="match status" value="3"/>
</dbReference>
<evidence type="ECO:0000256" key="7">
    <source>
        <dbReference type="ARBA" id="ARBA00023242"/>
    </source>
</evidence>
<evidence type="ECO:0000256" key="3">
    <source>
        <dbReference type="ARBA" id="ARBA00022853"/>
    </source>
</evidence>
<dbReference type="Proteomes" id="UP000004810">
    <property type="component" value="Unassembled WGS sequence"/>
</dbReference>
<reference evidence="12" key="1">
    <citation type="submission" date="2012-08" db="EMBL/GenBank/DDBJ databases">
        <title>The Genome Sequence of Wuchereria bancrofti.</title>
        <authorList>
            <person name="Nutman T.B."/>
            <person name="Fink D.L."/>
            <person name="Russ C."/>
            <person name="Young S."/>
            <person name="Zeng Q."/>
            <person name="Koehrsen M."/>
            <person name="Alvarado L."/>
            <person name="Berlin A."/>
            <person name="Chapman S.B."/>
            <person name="Chen Z."/>
            <person name="Freedman E."/>
            <person name="Gellesch M."/>
            <person name="Goldberg J."/>
            <person name="Griggs A."/>
            <person name="Gujja S."/>
            <person name="Heilman E.R."/>
            <person name="Heiman D."/>
            <person name="Hepburn T."/>
            <person name="Howarth C."/>
            <person name="Jen D."/>
            <person name="Larson L."/>
            <person name="Lewis B."/>
            <person name="Mehta T."/>
            <person name="Park D."/>
            <person name="Pearson M."/>
            <person name="Roberts A."/>
            <person name="Saif S."/>
            <person name="Shea T."/>
            <person name="Shenoy N."/>
            <person name="Sisk P."/>
            <person name="Stolte C."/>
            <person name="Sykes S."/>
            <person name="Walk T."/>
            <person name="White J."/>
            <person name="Yandava C."/>
            <person name="Haas B."/>
            <person name="Henn M.R."/>
            <person name="Nusbaum C."/>
            <person name="Birren B."/>
        </authorList>
    </citation>
    <scope>NUCLEOTIDE SEQUENCE [LARGE SCALE GENOMIC DNA]</scope>
    <source>
        <strain evidence="12">NA</strain>
    </source>
</reference>
<dbReference type="InterPro" id="IPR036427">
    <property type="entry name" value="Bromodomain-like_sf"/>
</dbReference>
<keyword evidence="3" id="KW-0156">Chromatin regulator</keyword>
<dbReference type="PANTHER" id="PTHR16062:SF19">
    <property type="entry name" value="PROTEIN POLYBROMO-1"/>
    <property type="match status" value="1"/>
</dbReference>
<dbReference type="GO" id="GO:0016586">
    <property type="term" value="C:RSC-type complex"/>
    <property type="evidence" value="ECO:0007669"/>
    <property type="project" value="InterPro"/>
</dbReference>
<dbReference type="Pfam" id="PF00439">
    <property type="entry name" value="Bromodomain"/>
    <property type="match status" value="3"/>
</dbReference>
<dbReference type="InterPro" id="IPR037382">
    <property type="entry name" value="Rsc/polybromo"/>
</dbReference>
<organism evidence="11 12">
    <name type="scientific">Wuchereria bancrofti</name>
    <dbReference type="NCBI Taxonomy" id="6293"/>
    <lineage>
        <taxon>Eukaryota</taxon>
        <taxon>Metazoa</taxon>
        <taxon>Ecdysozoa</taxon>
        <taxon>Nematoda</taxon>
        <taxon>Chromadorea</taxon>
        <taxon>Rhabditida</taxon>
        <taxon>Spirurina</taxon>
        <taxon>Spiruromorpha</taxon>
        <taxon>Filarioidea</taxon>
        <taxon>Onchocercidae</taxon>
        <taxon>Wuchereria</taxon>
    </lineage>
</organism>
<dbReference type="PRINTS" id="PR00503">
    <property type="entry name" value="BROMODOMAIN"/>
</dbReference>
<dbReference type="EMBL" id="ADBV01002654">
    <property type="protein sequence ID" value="EJW82760.1"/>
    <property type="molecule type" value="Genomic_DNA"/>
</dbReference>
<feature type="region of interest" description="Disordered" evidence="9">
    <location>
        <begin position="481"/>
        <end position="502"/>
    </location>
</feature>
<dbReference type="CDD" id="cd05520">
    <property type="entry name" value="Bromo_polybromo_III"/>
    <property type="match status" value="1"/>
</dbReference>
<dbReference type="GO" id="GO:0016514">
    <property type="term" value="C:SWI/SNF complex"/>
    <property type="evidence" value="ECO:0007669"/>
    <property type="project" value="TreeGrafter"/>
</dbReference>
<dbReference type="PROSITE" id="PS50014">
    <property type="entry name" value="BROMODOMAIN_2"/>
    <property type="match status" value="3"/>
</dbReference>
<dbReference type="GO" id="GO:0006368">
    <property type="term" value="P:transcription elongation by RNA polymerase II"/>
    <property type="evidence" value="ECO:0007669"/>
    <property type="project" value="TreeGrafter"/>
</dbReference>
<evidence type="ECO:0000256" key="5">
    <source>
        <dbReference type="ARBA" id="ARBA00023117"/>
    </source>
</evidence>
<evidence type="ECO:0000313" key="12">
    <source>
        <dbReference type="Proteomes" id="UP000004810"/>
    </source>
</evidence>
<feature type="compositionally biased region" description="Acidic residues" evidence="9">
    <location>
        <begin position="486"/>
        <end position="497"/>
    </location>
</feature>
<dbReference type="CDD" id="cd05524">
    <property type="entry name" value="Bromo_polybromo_I"/>
    <property type="match status" value="1"/>
</dbReference>
<evidence type="ECO:0000256" key="4">
    <source>
        <dbReference type="ARBA" id="ARBA00023015"/>
    </source>
</evidence>
<dbReference type="PROSITE" id="PS00633">
    <property type="entry name" value="BROMODOMAIN_1"/>
    <property type="match status" value="1"/>
</dbReference>
<protein>
    <submittedName>
        <fullName evidence="11">Polybromo-1</fullName>
    </submittedName>
</protein>